<evidence type="ECO:0000256" key="4">
    <source>
        <dbReference type="ARBA" id="ARBA00022679"/>
    </source>
</evidence>
<feature type="transmembrane region" description="Helical" evidence="8">
    <location>
        <begin position="2330"/>
        <end position="2353"/>
    </location>
</feature>
<feature type="compositionally biased region" description="Low complexity" evidence="7">
    <location>
        <begin position="1138"/>
        <end position="1147"/>
    </location>
</feature>
<keyword evidence="8" id="KW-0472">Membrane</keyword>
<keyword evidence="4" id="KW-0808">Transferase</keyword>
<dbReference type="GO" id="GO:0047657">
    <property type="term" value="F:alpha-1,3-glucan synthase activity"/>
    <property type="evidence" value="ECO:0007669"/>
    <property type="project" value="UniProtKB-EC"/>
</dbReference>
<feature type="region of interest" description="Disordered" evidence="7">
    <location>
        <begin position="1138"/>
        <end position="1163"/>
    </location>
</feature>
<evidence type="ECO:0000256" key="3">
    <source>
        <dbReference type="ARBA" id="ARBA00022676"/>
    </source>
</evidence>
<dbReference type="Gene3D" id="3.40.50.2000">
    <property type="entry name" value="Glycogen Phosphorylase B"/>
    <property type="match status" value="2"/>
</dbReference>
<feature type="compositionally biased region" description="Low complexity" evidence="7">
    <location>
        <begin position="1706"/>
        <end position="1718"/>
    </location>
</feature>
<keyword evidence="5" id="KW-0961">Cell wall biogenesis/degradation</keyword>
<dbReference type="InterPro" id="IPR058654">
    <property type="entry name" value="Mok11-14/Ags1-like_TM"/>
</dbReference>
<dbReference type="InterPro" id="IPR058658">
    <property type="entry name" value="Mok11-13/Ags1-like_Ig_2"/>
</dbReference>
<feature type="chain" id="PRO_5043055833" description="alpha-1,3-glucan synthase" evidence="9">
    <location>
        <begin position="19"/>
        <end position="2475"/>
    </location>
</feature>
<feature type="domain" description="Glycosyl hydrolase family 13 catalytic" evidence="10">
    <location>
        <begin position="64"/>
        <end position="515"/>
    </location>
</feature>
<dbReference type="FunFam" id="3.40.50.2000:FF:000052">
    <property type="entry name" value="Alpha-1,3-glucan synthase Ags2"/>
    <property type="match status" value="1"/>
</dbReference>
<keyword evidence="8" id="KW-1133">Transmembrane helix</keyword>
<proteinExistence type="inferred from homology"/>
<dbReference type="Pfam" id="PF00128">
    <property type="entry name" value="Alpha-amylase"/>
    <property type="match status" value="1"/>
</dbReference>
<accession>A0AAN8I2V4</accession>
<dbReference type="Pfam" id="PF26111">
    <property type="entry name" value="Ig_Mok13"/>
    <property type="match status" value="1"/>
</dbReference>
<reference evidence="11 12" key="1">
    <citation type="submission" date="2022-12" db="EMBL/GenBank/DDBJ databases">
        <title>Genomic features and morphological characterization of a novel Knufia sp. strain isolated from spacecraft assembly facility.</title>
        <authorList>
            <person name="Teixeira M."/>
            <person name="Chander A.M."/>
            <person name="Stajich J.E."/>
            <person name="Venkateswaran K."/>
        </authorList>
    </citation>
    <scope>NUCLEOTIDE SEQUENCE [LARGE SCALE GENOMIC DNA]</scope>
    <source>
        <strain evidence="11 12">FJI-L2-BK-P2</strain>
    </source>
</reference>
<feature type="compositionally biased region" description="Polar residues" evidence="7">
    <location>
        <begin position="1719"/>
        <end position="1734"/>
    </location>
</feature>
<dbReference type="CDD" id="cd11323">
    <property type="entry name" value="AmyAc_AGS"/>
    <property type="match status" value="1"/>
</dbReference>
<evidence type="ECO:0000256" key="2">
    <source>
        <dbReference type="ARBA" id="ARBA00012688"/>
    </source>
</evidence>
<feature type="region of interest" description="Disordered" evidence="7">
    <location>
        <begin position="1831"/>
        <end position="1895"/>
    </location>
</feature>
<feature type="transmembrane region" description="Helical" evidence="8">
    <location>
        <begin position="2107"/>
        <end position="2130"/>
    </location>
</feature>
<evidence type="ECO:0000259" key="10">
    <source>
        <dbReference type="SMART" id="SM00642"/>
    </source>
</evidence>
<dbReference type="InterPro" id="IPR017853">
    <property type="entry name" value="GH"/>
</dbReference>
<feature type="compositionally biased region" description="Polar residues" evidence="7">
    <location>
        <begin position="1673"/>
        <end position="1690"/>
    </location>
</feature>
<feature type="transmembrane region" description="Helical" evidence="8">
    <location>
        <begin position="2081"/>
        <end position="2100"/>
    </location>
</feature>
<name>A0AAN8I2V4_9EURO</name>
<feature type="signal peptide" evidence="9">
    <location>
        <begin position="1"/>
        <end position="18"/>
    </location>
</feature>
<protein>
    <recommendedName>
        <fullName evidence="2">alpha-1,3-glucan synthase</fullName>
        <ecNumber evidence="2">2.4.1.183</ecNumber>
    </recommendedName>
</protein>
<dbReference type="SUPFAM" id="SSF53756">
    <property type="entry name" value="UDP-Glycosyltransferase/glycogen phosphorylase"/>
    <property type="match status" value="1"/>
</dbReference>
<evidence type="ECO:0000256" key="7">
    <source>
        <dbReference type="SAM" id="MobiDB-lite"/>
    </source>
</evidence>
<keyword evidence="9" id="KW-0732">Signal</keyword>
<feature type="transmembrane region" description="Helical" evidence="8">
    <location>
        <begin position="2296"/>
        <end position="2318"/>
    </location>
</feature>
<comment type="catalytic activity">
    <reaction evidence="6">
        <text>[(1-&gt;3)-alpha-D-glucosyl](n) + UDP-alpha-D-glucose = [(1-&gt;3)-alpha-D-glucosyl](n+1) + UDP + H(+)</text>
        <dbReference type="Rhea" id="RHEA:19749"/>
        <dbReference type="Rhea" id="RHEA-COMP:11150"/>
        <dbReference type="Rhea" id="RHEA-COMP:11151"/>
        <dbReference type="ChEBI" id="CHEBI:15378"/>
        <dbReference type="ChEBI" id="CHEBI:28100"/>
        <dbReference type="ChEBI" id="CHEBI:58223"/>
        <dbReference type="ChEBI" id="CHEBI:58885"/>
        <dbReference type="EC" id="2.4.1.183"/>
    </reaction>
</comment>
<dbReference type="SUPFAM" id="SSF51445">
    <property type="entry name" value="(Trans)glycosidases"/>
    <property type="match status" value="1"/>
</dbReference>
<evidence type="ECO:0000256" key="6">
    <source>
        <dbReference type="ARBA" id="ARBA00048960"/>
    </source>
</evidence>
<dbReference type="Gene3D" id="3.20.20.80">
    <property type="entry name" value="Glycosidases"/>
    <property type="match status" value="2"/>
</dbReference>
<feature type="transmembrane region" description="Helical" evidence="8">
    <location>
        <begin position="2217"/>
        <end position="2238"/>
    </location>
</feature>
<comment type="caution">
    <text evidence="11">The sequence shown here is derived from an EMBL/GenBank/DDBJ whole genome shotgun (WGS) entry which is preliminary data.</text>
</comment>
<dbReference type="InterPro" id="IPR058656">
    <property type="entry name" value="Mok11-13/Ags1-like_GH"/>
</dbReference>
<dbReference type="PANTHER" id="PTHR47182:SF2">
    <property type="entry name" value="CELL WALL ALPHA-1,3-GLUCAN SYNTHASE AGS1"/>
    <property type="match status" value="1"/>
</dbReference>
<dbReference type="InterPro" id="IPR013534">
    <property type="entry name" value="Starch_synth_cat_dom"/>
</dbReference>
<keyword evidence="8" id="KW-0812">Transmembrane</keyword>
<dbReference type="FunFam" id="3.20.20.80:FF:000073">
    <property type="entry name" value="Alpha-1,3-glucan synthase Ags2"/>
    <property type="match status" value="1"/>
</dbReference>
<feature type="transmembrane region" description="Helical" evidence="8">
    <location>
        <begin position="2405"/>
        <end position="2423"/>
    </location>
</feature>
<feature type="compositionally biased region" description="Polar residues" evidence="7">
    <location>
        <begin position="1842"/>
        <end position="1856"/>
    </location>
</feature>
<feature type="compositionally biased region" description="Basic and acidic residues" evidence="7">
    <location>
        <begin position="1885"/>
        <end position="1895"/>
    </location>
</feature>
<evidence type="ECO:0000256" key="9">
    <source>
        <dbReference type="SAM" id="SignalP"/>
    </source>
</evidence>
<dbReference type="InterPro" id="IPR058657">
    <property type="entry name" value="Mok11-13/Ags1-like_Ig"/>
</dbReference>
<dbReference type="Proteomes" id="UP001316803">
    <property type="component" value="Unassembled WGS sequence"/>
</dbReference>
<dbReference type="InterPro" id="IPR058655">
    <property type="entry name" value="Mok11-14/Ags1-like"/>
</dbReference>
<evidence type="ECO:0000313" key="11">
    <source>
        <dbReference type="EMBL" id="KAK5949414.1"/>
    </source>
</evidence>
<feature type="transmembrane region" description="Helical" evidence="8">
    <location>
        <begin position="2373"/>
        <end position="2393"/>
    </location>
</feature>
<evidence type="ECO:0000256" key="8">
    <source>
        <dbReference type="SAM" id="Phobius"/>
    </source>
</evidence>
<keyword evidence="12" id="KW-1185">Reference proteome</keyword>
<dbReference type="Pfam" id="PF26127">
    <property type="entry name" value="12TM_Mok13"/>
    <property type="match status" value="1"/>
</dbReference>
<feature type="region of interest" description="Disordered" evidence="7">
    <location>
        <begin position="1434"/>
        <end position="1454"/>
    </location>
</feature>
<feature type="compositionally biased region" description="Basic and acidic residues" evidence="7">
    <location>
        <begin position="1756"/>
        <end position="1776"/>
    </location>
</feature>
<dbReference type="Pfam" id="PF13692">
    <property type="entry name" value="Glyco_trans_1_4"/>
    <property type="match status" value="1"/>
</dbReference>
<feature type="transmembrane region" description="Helical" evidence="8">
    <location>
        <begin position="2264"/>
        <end position="2284"/>
    </location>
</feature>
<dbReference type="GO" id="GO:0009277">
    <property type="term" value="C:fungal-type cell wall"/>
    <property type="evidence" value="ECO:0007669"/>
    <property type="project" value="TreeGrafter"/>
</dbReference>
<dbReference type="Pfam" id="PF26122">
    <property type="entry name" value="CBM_Mok13"/>
    <property type="match status" value="1"/>
</dbReference>
<dbReference type="EMBL" id="JAKLMC020000036">
    <property type="protein sequence ID" value="KAK5949414.1"/>
    <property type="molecule type" value="Genomic_DNA"/>
</dbReference>
<dbReference type="GO" id="GO:0070600">
    <property type="term" value="P:fungal-type cell wall (1-&gt;3)-alpha-glucan biosynthetic process"/>
    <property type="evidence" value="ECO:0007669"/>
    <property type="project" value="TreeGrafter"/>
</dbReference>
<dbReference type="Pfam" id="PF08323">
    <property type="entry name" value="Glyco_transf_5"/>
    <property type="match status" value="1"/>
</dbReference>
<feature type="compositionally biased region" description="Basic residues" evidence="7">
    <location>
        <begin position="1662"/>
        <end position="1671"/>
    </location>
</feature>
<feature type="transmembrane region" description="Helical" evidence="8">
    <location>
        <begin position="2049"/>
        <end position="2069"/>
    </location>
</feature>
<evidence type="ECO:0000256" key="5">
    <source>
        <dbReference type="ARBA" id="ARBA00023316"/>
    </source>
</evidence>
<evidence type="ECO:0000256" key="1">
    <source>
        <dbReference type="ARBA" id="ARBA00006122"/>
    </source>
</evidence>
<dbReference type="Pfam" id="PF26114">
    <property type="entry name" value="Ig_2_Mok13"/>
    <property type="match status" value="1"/>
</dbReference>
<sequence length="2475" mass="277228">MPFRLFPVIVALVTLTRALKYSPDHVGYNLNENQTAIDPLDYWGEWTDHVYQPSPANWRMPMYTFFVDRFVNGDPSNDDANGTQFEHDILSNQLRYGGDVKGLQDTLDYIEGMGVKLLYIVGSPWINMPWGADGYSPLDLTLLDRHHGDIEDWRNVISDIHRRGMYIIFDNTMATMGDLIGFEGYLNTSTPFDAGEHDVVWKSERRYHDFSQSDVELEKCEYPRFWDDKGHRVTNLTDFFVGCRDSEFDQYGEIASFGDYTEWQRQLSKFGFVQDRLREWRPSVLDKIKHFSCLTIASLDIDGYRIDKALQVTVDAQGDWSNHIRECARLYNKTNFYIPGEIVSGNSFGAIYIGRGMEPEMAIDNITEVVTTNNATKREYIRDLDQSALDGAAFHYSIYRALTRFLGMDGIYDAEGDPPVNFVDSWNTILRTNDMSNAYTGDFDPRHMYGISNHDVFRWPGITNGVEKNLLGLYVITLLFPGIPALLWGEEQAFYVLESTNANYVFGRPPMSSSRAWQLHGCYKVGSVKYKNFPADAIAYGCDDDNISLDHRDPSHPVRNIIKRMFEIRESYPTLNDGYYLQQLSNHTYDIYLPGSNGTGTETGLWSIYRSEFQGVQNLTDSSEGAQNVWLVYTNENRSIDYNFDCRDNTSLVSPFIGGTTVKNLFAPYEEYTLEDGPYSLGIDGSTEPNGCLSEFSMPAWGYKALIPKDKFVQPRPAVTAFYPGHDYRKLSTIDNGETVTFKLGFSKEMDCDSISNSIEISSTVTAGEAANVDLGSVSCSTINSTAVWVGEPTTTFAYEADLANVHHGVHSITVRNASASDGSFTNTVDRFMLRVGDFDNPMVFPGMANYSTSLLFKDDNDDLYLSHHAPGADLWRYSLNFGTSYSDWTPYTGENSTLASKVWSGTKEQAWDGEHVTVQYWGQLAASSDHYQHGDLDSNLPRRFPNFWLEGAFNQHGFDAGLANKMALDHNATWNINFQAEWPTSVSLSAWGINPDGQPDVTQIYGDIDGDGVLDRIPRLSLMTNAINITDPPPSPFMAYRLALHDGSLHYQLIPVGSRWTQLALYFLLALAPLLTAVAATFVYASSFYQIKFNEHGVSHNTTSLPKLVLQKVRGFRRLEDDDDKETITEKAKRISTKLLSRSSPTSSPPPTTSGHETFTPTTFGATLHPSPVAAHAGSPNRRVVLIGTIEYDIEDWNIKVKIGGLGVMAQLMGKNLGHQDLIWVIPCVGDIDYPENLSEVAEPMSITILGRVYQVQVRTHKLRNITYVLLDAPVFRHQTKADPYPPRMDDLESAVYYSAWNSCIAEAIRRYKPDLYHINDYHGCVAPLHLLPETIPCALSLHNAEFQGLWPMRTKQEREEVCNIYNLPPEVVQRYVQFGEVFNLLHAGASYLRIHQNGFGAVGVSKKYGKRSYARYPIFWGLKDIGALPNPDPSDLAELEQPNSQSSPNDAVVDPEFEASRAGLRTEAQEWAGLNIDPTAELFVFVGRWSMQKGIDLIADVFPLILEKHPKTQLICVGPVIDLYGTFAAIKLEKMMKVYPGRVFSRPEFTALPPCIFSGAEFALIPSRDEPFGLVAVEFGRKGALGVGARVGGLGQMPGWWYTIESISTKHLLQQFKGAIEGALASQPETRAILRARSSHQRFPVAQWVQDLDTLQRTSITKHQKHAGNHGRNSQFFKNGNGASTPVTPSRPANRGRYSTPGIQSPAQSRAPSRSRYSTPAQSRASSRTRSVWNGLEPIESRSIPPMPPSARLIELRSLDSEPERRQTPHRDEESTYGNTLGSNDFRFDFNWNTREFTDHEVDQDNQQPSPAAHEADSMGLALQTFLRDDPDGLLHTPNPEWSEQNAASQTYGDQTPPLSPGITPTAGMSPRITPSRHVPGHHSRDFFEPLHSDDPPRYSSLLSSDNVIAGKTDFKLQTVDPFFTDSRQDYRHAFSRQLENLNGKNTYDTVIEQFIEKSEKDWFNRLREVKMGKTDTPVGSIFRGKTGASTPNPSVYSLTADLRRVVDGDNPNDDEDDDQRGQFLLADSYRPPTGVKKFMLRRLGDWPVYSLLLAFGQVIAASSYQITLLTGTVGQSATKLYTVASIYLVTSIVWWMVYRTLKSVWVLSLPFVFYGAAFLFIALAPHAGGPHGTEWVQNVASACYATASSSGSLFFALNFGDQGGSPVTTWVFRACIIQGTQQVYIAFLWCWGASIAKLSQAGLAQSSPIISQPVIVTAAGVAVAVLMWSVGFVLFTGLPDYYRQAPGTVPSFIPSILRRRIVLWFFMLVILQCFFLSAPYGRSWLYLWSSQHLPIWTVSVLIIVFFIIVWSLMLYIASIYSKRHSWLLPIFAIGLVCPRWCQMLWGVSGVGQYVPWANSPIGSAVAGRTLWLWLGVLDSLQNVGFGQILLHTLTRFHISFTLIVAQVLGSLATIAARGIGPNNLGPGPVFPDFSFGILDGLSKAWFWVGLFAQILVVLVALRYFRKEQLSKP</sequence>
<dbReference type="PANTHER" id="PTHR47182">
    <property type="entry name" value="CELL WALL ALPHA-1,3-GLUCAN SYNTHASE AGS1-RELATED"/>
    <property type="match status" value="1"/>
</dbReference>
<dbReference type="FunFam" id="3.40.50.2000:FF:000058">
    <property type="entry name" value="Alpha-1,3-glucan synthase Ags1"/>
    <property type="match status" value="1"/>
</dbReference>
<dbReference type="InterPro" id="IPR006047">
    <property type="entry name" value="GH13_cat_dom"/>
</dbReference>
<dbReference type="Pfam" id="PF26108">
    <property type="entry name" value="GH_Mok13"/>
    <property type="match status" value="1"/>
</dbReference>
<evidence type="ECO:0000313" key="12">
    <source>
        <dbReference type="Proteomes" id="UP001316803"/>
    </source>
</evidence>
<comment type="similarity">
    <text evidence="1">Belongs to the glycosyltransferase group 1 family.</text>
</comment>
<feature type="transmembrane region" description="Helical" evidence="8">
    <location>
        <begin position="2447"/>
        <end position="2467"/>
    </location>
</feature>
<dbReference type="InterPro" id="IPR058659">
    <property type="entry name" value="Mok11-13/Ags1-like_CBM"/>
</dbReference>
<feature type="transmembrane region" description="Helical" evidence="8">
    <location>
        <begin position="2174"/>
        <end position="2197"/>
    </location>
</feature>
<keyword evidence="3" id="KW-0328">Glycosyltransferase</keyword>
<gene>
    <name evidence="11" type="ORF">OHC33_009587</name>
</gene>
<organism evidence="11 12">
    <name type="scientific">Knufia fluminis</name>
    <dbReference type="NCBI Taxonomy" id="191047"/>
    <lineage>
        <taxon>Eukaryota</taxon>
        <taxon>Fungi</taxon>
        <taxon>Dikarya</taxon>
        <taxon>Ascomycota</taxon>
        <taxon>Pezizomycotina</taxon>
        <taxon>Eurotiomycetes</taxon>
        <taxon>Chaetothyriomycetidae</taxon>
        <taxon>Chaetothyriales</taxon>
        <taxon>Trichomeriaceae</taxon>
        <taxon>Knufia</taxon>
    </lineage>
</organism>
<dbReference type="SMART" id="SM00642">
    <property type="entry name" value="Aamy"/>
    <property type="match status" value="1"/>
</dbReference>
<dbReference type="EC" id="2.4.1.183" evidence="2"/>
<feature type="region of interest" description="Disordered" evidence="7">
    <location>
        <begin position="1662"/>
        <end position="1786"/>
    </location>
</feature>